<organism evidence="8 9">
    <name type="scientific">Govanella unica</name>
    <dbReference type="NCBI Taxonomy" id="2975056"/>
    <lineage>
        <taxon>Bacteria</taxon>
        <taxon>Pseudomonadati</taxon>
        <taxon>Pseudomonadota</taxon>
        <taxon>Alphaproteobacteria</taxon>
        <taxon>Emcibacterales</taxon>
        <taxon>Govanellaceae</taxon>
        <taxon>Govanella</taxon>
    </lineage>
</organism>
<dbReference type="SUPFAM" id="SSF53335">
    <property type="entry name" value="S-adenosyl-L-methionine-dependent methyltransferases"/>
    <property type="match status" value="1"/>
</dbReference>
<proteinExistence type="inferred from homology"/>
<dbReference type="InterPro" id="IPR055361">
    <property type="entry name" value="tRNA_methyltr_TrmB_bact"/>
</dbReference>
<dbReference type="GO" id="GO:0008176">
    <property type="term" value="F:tRNA (guanine(46)-N7)-methyltransferase activity"/>
    <property type="evidence" value="ECO:0007669"/>
    <property type="project" value="UniProtKB-UniRule"/>
</dbReference>
<protein>
    <recommendedName>
        <fullName evidence="7">tRNA (guanine-N(7)-)-methyltransferase</fullName>
        <ecNumber evidence="7">2.1.1.33</ecNumber>
    </recommendedName>
    <alternativeName>
        <fullName evidence="7">tRNA (guanine(46)-N(7))-methyltransferase</fullName>
    </alternativeName>
    <alternativeName>
        <fullName evidence="7">tRNA(m7G46)-methyltransferase</fullName>
    </alternativeName>
</protein>
<dbReference type="InterPro" id="IPR029063">
    <property type="entry name" value="SAM-dependent_MTases_sf"/>
</dbReference>
<comment type="catalytic activity">
    <reaction evidence="1 7">
        <text>guanosine(46) in tRNA + S-adenosyl-L-methionine = N(7)-methylguanosine(46) in tRNA + S-adenosyl-L-homocysteine</text>
        <dbReference type="Rhea" id="RHEA:42708"/>
        <dbReference type="Rhea" id="RHEA-COMP:10188"/>
        <dbReference type="Rhea" id="RHEA-COMP:10189"/>
        <dbReference type="ChEBI" id="CHEBI:57856"/>
        <dbReference type="ChEBI" id="CHEBI:59789"/>
        <dbReference type="ChEBI" id="CHEBI:74269"/>
        <dbReference type="ChEBI" id="CHEBI:74480"/>
        <dbReference type="EC" id="2.1.1.33"/>
    </reaction>
</comment>
<dbReference type="Pfam" id="PF02390">
    <property type="entry name" value="Methyltransf_4"/>
    <property type="match status" value="1"/>
</dbReference>
<keyword evidence="3 7" id="KW-0489">Methyltransferase</keyword>
<feature type="binding site" evidence="7">
    <location>
        <position position="132"/>
    </location>
    <ligand>
        <name>S-adenosyl-L-methionine</name>
        <dbReference type="ChEBI" id="CHEBI:59789"/>
    </ligand>
</feature>
<dbReference type="EC" id="2.1.1.33" evidence="7"/>
<comment type="caution">
    <text evidence="8">The sequence shown here is derived from an EMBL/GenBank/DDBJ whole genome shotgun (WGS) entry which is preliminary data.</text>
</comment>
<reference evidence="8" key="1">
    <citation type="submission" date="2022-08" db="EMBL/GenBank/DDBJ databases">
        <authorList>
            <person name="Vandamme P."/>
            <person name="Hettiarachchi A."/>
            <person name="Peeters C."/>
            <person name="Cnockaert M."/>
            <person name="Carlier A."/>
        </authorList>
    </citation>
    <scope>NUCLEOTIDE SEQUENCE</scope>
    <source>
        <strain evidence="8">LMG 31809</strain>
    </source>
</reference>
<dbReference type="Gene3D" id="3.40.50.150">
    <property type="entry name" value="Vaccinia Virus protein VP39"/>
    <property type="match status" value="1"/>
</dbReference>
<feature type="binding site" evidence="7">
    <location>
        <position position="110"/>
    </location>
    <ligand>
        <name>S-adenosyl-L-methionine</name>
        <dbReference type="ChEBI" id="CHEBI:59789"/>
    </ligand>
</feature>
<dbReference type="NCBIfam" id="TIGR00091">
    <property type="entry name" value="tRNA (guanosine(46)-N7)-methyltransferase TrmB"/>
    <property type="match status" value="1"/>
</dbReference>
<accession>A0A9X3Z814</accession>
<keyword evidence="5 7" id="KW-0949">S-adenosyl-L-methionine</keyword>
<comment type="caution">
    <text evidence="7">Lacks conserved residue(s) required for the propagation of feature annotation.</text>
</comment>
<evidence type="ECO:0000256" key="2">
    <source>
        <dbReference type="ARBA" id="ARBA00003015"/>
    </source>
</evidence>
<dbReference type="RefSeq" id="WP_274944319.1">
    <property type="nucleotide sequence ID" value="NZ_JANWOI010000004.1"/>
</dbReference>
<comment type="pathway">
    <text evidence="7">tRNA modification; N(7)-methylguanine-tRNA biosynthesis.</text>
</comment>
<dbReference type="CDD" id="cd02440">
    <property type="entry name" value="AdoMet_MTases"/>
    <property type="match status" value="1"/>
</dbReference>
<keyword evidence="9" id="KW-1185">Reference proteome</keyword>
<sequence length="230" mass="26651">MKPDIQFYGRRKGHPLRLQAQDLVDGLLPQIAVPIPPLGSVLEPRDLFPDPARPLWVEIGFGRGEHCAAQAANNPDVNLIGCEPFMNGVAGLLMEVDARELQNVRILHEDARFLLPALPEASVDRVFLLFPDPWPKKRHHKRRFISPENLDLLARVLKDGGEFRFATDHMDYCRWGLERVMAHPDFDWTAEEAADWRNRPDDWVETRYERKALRKGDSCVYLRFRRRPRG</sequence>
<dbReference type="Proteomes" id="UP001141619">
    <property type="component" value="Unassembled WGS sequence"/>
</dbReference>
<reference evidence="8" key="2">
    <citation type="journal article" date="2023" name="Syst. Appl. Microbiol.">
        <title>Govania unica gen. nov., sp. nov., a rare biosphere bacterium that represents a novel family in the class Alphaproteobacteria.</title>
        <authorList>
            <person name="Vandamme P."/>
            <person name="Peeters C."/>
            <person name="Hettiarachchi A."/>
            <person name="Cnockaert M."/>
            <person name="Carlier A."/>
        </authorList>
    </citation>
    <scope>NUCLEOTIDE SEQUENCE</scope>
    <source>
        <strain evidence="8">LMG 31809</strain>
    </source>
</reference>
<feature type="binding site" evidence="7">
    <location>
        <position position="168"/>
    </location>
    <ligand>
        <name>substrate</name>
    </ligand>
</feature>
<comment type="function">
    <text evidence="2 7">Catalyzes the formation of N(7)-methylguanine at position 46 (m7G46) in tRNA.</text>
</comment>
<evidence type="ECO:0000313" key="8">
    <source>
        <dbReference type="EMBL" id="MDA5194613.1"/>
    </source>
</evidence>
<dbReference type="AlphaFoldDB" id="A0A9X3Z814"/>
<evidence type="ECO:0000256" key="7">
    <source>
        <dbReference type="HAMAP-Rule" id="MF_01057"/>
    </source>
</evidence>
<evidence type="ECO:0000256" key="3">
    <source>
        <dbReference type="ARBA" id="ARBA00022603"/>
    </source>
</evidence>
<feature type="binding site" evidence="7">
    <location>
        <position position="136"/>
    </location>
    <ligand>
        <name>substrate</name>
    </ligand>
</feature>
<evidence type="ECO:0000256" key="6">
    <source>
        <dbReference type="ARBA" id="ARBA00022694"/>
    </source>
</evidence>
<keyword evidence="6 7" id="KW-0819">tRNA processing</keyword>
<dbReference type="EMBL" id="JANWOI010000004">
    <property type="protein sequence ID" value="MDA5194613.1"/>
    <property type="molecule type" value="Genomic_DNA"/>
</dbReference>
<evidence type="ECO:0000256" key="4">
    <source>
        <dbReference type="ARBA" id="ARBA00022679"/>
    </source>
</evidence>
<evidence type="ECO:0000256" key="1">
    <source>
        <dbReference type="ARBA" id="ARBA00000142"/>
    </source>
</evidence>
<feature type="binding site" evidence="7">
    <location>
        <position position="83"/>
    </location>
    <ligand>
        <name>S-adenosyl-L-methionine</name>
        <dbReference type="ChEBI" id="CHEBI:59789"/>
    </ligand>
</feature>
<dbReference type="PANTHER" id="PTHR23417:SF14">
    <property type="entry name" value="PENTACOTRIPEPTIDE-REPEAT REGION OF PRORP DOMAIN-CONTAINING PROTEIN"/>
    <property type="match status" value="1"/>
</dbReference>
<gene>
    <name evidence="7 8" type="primary">trmB</name>
    <name evidence="8" type="ORF">NYP16_11695</name>
</gene>
<dbReference type="PANTHER" id="PTHR23417">
    <property type="entry name" value="3-DEOXY-D-MANNO-OCTULOSONIC-ACID TRANSFERASE/TRNA GUANINE-N 7 - -METHYLTRANSFERASE"/>
    <property type="match status" value="1"/>
</dbReference>
<dbReference type="InterPro" id="IPR003358">
    <property type="entry name" value="tRNA_(Gua-N-7)_MeTrfase_Trmb"/>
</dbReference>
<dbReference type="PROSITE" id="PS51625">
    <property type="entry name" value="SAM_MT_TRMB"/>
    <property type="match status" value="1"/>
</dbReference>
<evidence type="ECO:0000313" key="9">
    <source>
        <dbReference type="Proteomes" id="UP001141619"/>
    </source>
</evidence>
<evidence type="ECO:0000256" key="5">
    <source>
        <dbReference type="ARBA" id="ARBA00022691"/>
    </source>
</evidence>
<feature type="binding site" evidence="7">
    <location>
        <begin position="206"/>
        <end position="209"/>
    </location>
    <ligand>
        <name>substrate</name>
    </ligand>
</feature>
<name>A0A9X3Z814_9PROT</name>
<comment type="similarity">
    <text evidence="7">Belongs to the class I-like SAM-binding methyltransferase superfamily. TrmB family.</text>
</comment>
<keyword evidence="4 7" id="KW-0808">Transferase</keyword>
<feature type="binding site" evidence="7">
    <location>
        <position position="58"/>
    </location>
    <ligand>
        <name>S-adenosyl-L-methionine</name>
        <dbReference type="ChEBI" id="CHEBI:59789"/>
    </ligand>
</feature>
<dbReference type="GO" id="GO:0043527">
    <property type="term" value="C:tRNA methyltransferase complex"/>
    <property type="evidence" value="ECO:0007669"/>
    <property type="project" value="TreeGrafter"/>
</dbReference>
<dbReference type="HAMAP" id="MF_01057">
    <property type="entry name" value="tRNA_methyltr_TrmB"/>
    <property type="match status" value="1"/>
</dbReference>